<keyword evidence="3" id="KW-1185">Reference proteome</keyword>
<reference evidence="3" key="1">
    <citation type="journal article" date="2011" name="Nat. Commun.">
        <title>Effector diversification within compartments of the Leptosphaeria maculans genome affected by Repeat-Induced Point mutations.</title>
        <authorList>
            <person name="Rouxel T."/>
            <person name="Grandaubert J."/>
            <person name="Hane J.K."/>
            <person name="Hoede C."/>
            <person name="van de Wouw A.P."/>
            <person name="Couloux A."/>
            <person name="Dominguez V."/>
            <person name="Anthouard V."/>
            <person name="Bally P."/>
            <person name="Bourras S."/>
            <person name="Cozijnsen A.J."/>
            <person name="Ciuffetti L.M."/>
            <person name="Degrave A."/>
            <person name="Dilmaghani A."/>
            <person name="Duret L."/>
            <person name="Fudal I."/>
            <person name="Goodwin S.B."/>
            <person name="Gout L."/>
            <person name="Glaser N."/>
            <person name="Linglin J."/>
            <person name="Kema G.H.J."/>
            <person name="Lapalu N."/>
            <person name="Lawrence C.B."/>
            <person name="May K."/>
            <person name="Meyer M."/>
            <person name="Ollivier B."/>
            <person name="Poulain J."/>
            <person name="Schoch C.L."/>
            <person name="Simon A."/>
            <person name="Spatafora J.W."/>
            <person name="Stachowiak A."/>
            <person name="Turgeon B.G."/>
            <person name="Tyler B.M."/>
            <person name="Vincent D."/>
            <person name="Weissenbach J."/>
            <person name="Amselem J."/>
            <person name="Quesneville H."/>
            <person name="Oliver R.P."/>
            <person name="Wincker P."/>
            <person name="Balesdent M.-H."/>
            <person name="Howlett B.J."/>
        </authorList>
    </citation>
    <scope>NUCLEOTIDE SEQUENCE [LARGE SCALE GENOMIC DNA]</scope>
    <source>
        <strain evidence="3">JN3 / isolate v23.1.3 / race Av1-4-5-6-7-8</strain>
    </source>
</reference>
<dbReference type="OrthoDB" id="4083871at2759"/>
<dbReference type="HOGENOM" id="CLU_934047_0_0_1"/>
<name>E4ZSD5_LEPMJ</name>
<dbReference type="Proteomes" id="UP000002668">
    <property type="component" value="Genome"/>
</dbReference>
<evidence type="ECO:0000313" key="3">
    <source>
        <dbReference type="Proteomes" id="UP000002668"/>
    </source>
</evidence>
<proteinExistence type="predicted"/>
<gene>
    <name evidence="2" type="ORF">LEMA_P122940.1</name>
</gene>
<dbReference type="eggNOG" id="ENOG502SSTB">
    <property type="taxonomic scope" value="Eukaryota"/>
</dbReference>
<evidence type="ECO:0000313" key="2">
    <source>
        <dbReference type="EMBL" id="CBX94315.1"/>
    </source>
</evidence>
<sequence length="298" mass="32697">MSPPIRQDQHGRNKHTPHCPSPLLSLSPFSPTPPREMTEPLLETDWISHAPPATFDGGPQTWPSLASIRQPDSPSPTDARKQAHAHCRPSACMLTASFSNSLFLALLVATRLSRSSALSLLPCVQLFGSQHSSAYDRVCNYVTIANSILIAGNGQYGCRESSPFGDSIRCGRRFGLGWLSGLPCPFYTTLPCHDRTVVASHRIASHRIAHNAPSSIPQRFQGGLTHTSDHQIFLYSNELAERGVKKMEKKNVVFTKDGARVGVKEVTAEEYADKTQKAFVNTWNAAHDGGESVRERGR</sequence>
<accession>E4ZSD5</accession>
<protein>
    <submittedName>
        <fullName evidence="2">Predicted protein</fullName>
    </submittedName>
</protein>
<organism evidence="3">
    <name type="scientific">Leptosphaeria maculans (strain JN3 / isolate v23.1.3 / race Av1-4-5-6-7-8)</name>
    <name type="common">Blackleg fungus</name>
    <name type="synonym">Phoma lingam</name>
    <dbReference type="NCBI Taxonomy" id="985895"/>
    <lineage>
        <taxon>Eukaryota</taxon>
        <taxon>Fungi</taxon>
        <taxon>Dikarya</taxon>
        <taxon>Ascomycota</taxon>
        <taxon>Pezizomycotina</taxon>
        <taxon>Dothideomycetes</taxon>
        <taxon>Pleosporomycetidae</taxon>
        <taxon>Pleosporales</taxon>
        <taxon>Pleosporineae</taxon>
        <taxon>Leptosphaeriaceae</taxon>
        <taxon>Plenodomus</taxon>
        <taxon>Plenodomus lingam/Leptosphaeria maculans species complex</taxon>
    </lineage>
</organism>
<dbReference type="EMBL" id="FP929121">
    <property type="protein sequence ID" value="CBX94315.1"/>
    <property type="molecule type" value="Genomic_DNA"/>
</dbReference>
<dbReference type="PANTHER" id="PTHR42077">
    <property type="entry name" value="YALI0F30239P"/>
    <property type="match status" value="1"/>
</dbReference>
<dbReference type="AlphaFoldDB" id="E4ZSD5"/>
<dbReference type="VEuPathDB" id="FungiDB:LEMA_P122940.1"/>
<evidence type="ECO:0000256" key="1">
    <source>
        <dbReference type="SAM" id="MobiDB-lite"/>
    </source>
</evidence>
<feature type="region of interest" description="Disordered" evidence="1">
    <location>
        <begin position="1"/>
        <end position="40"/>
    </location>
</feature>
<dbReference type="InParanoid" id="E4ZSD5"/>
<feature type="region of interest" description="Disordered" evidence="1">
    <location>
        <begin position="58"/>
        <end position="82"/>
    </location>
</feature>
<dbReference type="PANTHER" id="PTHR42077:SF1">
    <property type="entry name" value="YALI0F30239P"/>
    <property type="match status" value="1"/>
</dbReference>